<dbReference type="Pfam" id="PF13561">
    <property type="entry name" value="adh_short_C2"/>
    <property type="match status" value="1"/>
</dbReference>
<dbReference type="GO" id="GO:0016616">
    <property type="term" value="F:oxidoreductase activity, acting on the CH-OH group of donors, NAD or NADP as acceptor"/>
    <property type="evidence" value="ECO:0007669"/>
    <property type="project" value="TreeGrafter"/>
</dbReference>
<comment type="similarity">
    <text evidence="1">Belongs to the short-chain dehydrogenases/reductases (SDR) family.</text>
</comment>
<dbReference type="AlphaFoldDB" id="A0A4R2KKJ3"/>
<sequence>MSIVDSLRPRPGLRVLVTAGGAGIGAEIARGFVEAGARVHVSDVGDAALAAAAAAGMGATRADAGSEEDTHRLFTEARAELGGLDVVVANAGIAGPTSGVGDVAAEDWDATLDTNLRGVYLAARFAAPDLVASRGSFIAISSVAGRLGYAFRTPYAASKWGVVGLAKSLAAELGPQGVRANAILPGIVRGARIERVIAARAEQLGLSYAETETRYLEKVSLRRMVGPEDIAAMCLFLASPGGANISGQALSVCGNVEAL</sequence>
<dbReference type="RefSeq" id="WP_132540811.1">
    <property type="nucleotide sequence ID" value="NZ_SLWW01000001.1"/>
</dbReference>
<keyword evidence="4" id="KW-1185">Reference proteome</keyword>
<dbReference type="PANTHER" id="PTHR42760">
    <property type="entry name" value="SHORT-CHAIN DEHYDROGENASES/REDUCTASES FAMILY MEMBER"/>
    <property type="match status" value="1"/>
</dbReference>
<dbReference type="PROSITE" id="PS00061">
    <property type="entry name" value="ADH_SHORT"/>
    <property type="match status" value="1"/>
</dbReference>
<accession>A0A4R2KKJ3</accession>
<protein>
    <submittedName>
        <fullName evidence="3">NAD(P)-dependent dehydrogenase (Short-subunit alcohol dehydrogenase family)</fullName>
    </submittedName>
</protein>
<dbReference type="Proteomes" id="UP000295142">
    <property type="component" value="Unassembled WGS sequence"/>
</dbReference>
<evidence type="ECO:0000313" key="3">
    <source>
        <dbReference type="EMBL" id="TCO74183.1"/>
    </source>
</evidence>
<evidence type="ECO:0000256" key="1">
    <source>
        <dbReference type="ARBA" id="ARBA00006484"/>
    </source>
</evidence>
<organism evidence="3 4">
    <name type="scientific">Rhodovulum euryhalinum</name>
    <dbReference type="NCBI Taxonomy" id="35805"/>
    <lineage>
        <taxon>Bacteria</taxon>
        <taxon>Pseudomonadati</taxon>
        <taxon>Pseudomonadota</taxon>
        <taxon>Alphaproteobacteria</taxon>
        <taxon>Rhodobacterales</taxon>
        <taxon>Paracoccaceae</taxon>
        <taxon>Rhodovulum</taxon>
    </lineage>
</organism>
<dbReference type="InterPro" id="IPR002347">
    <property type="entry name" value="SDR_fam"/>
</dbReference>
<dbReference type="FunFam" id="3.40.50.720:FF:000084">
    <property type="entry name" value="Short-chain dehydrogenase reductase"/>
    <property type="match status" value="1"/>
</dbReference>
<gene>
    <name evidence="3" type="ORF">EV655_101344</name>
</gene>
<keyword evidence="2" id="KW-0560">Oxidoreductase</keyword>
<dbReference type="SUPFAM" id="SSF51735">
    <property type="entry name" value="NAD(P)-binding Rossmann-fold domains"/>
    <property type="match status" value="1"/>
</dbReference>
<name>A0A4R2KKJ3_9RHOB</name>
<dbReference type="InterPro" id="IPR036291">
    <property type="entry name" value="NAD(P)-bd_dom_sf"/>
</dbReference>
<dbReference type="Gene3D" id="3.40.50.720">
    <property type="entry name" value="NAD(P)-binding Rossmann-like Domain"/>
    <property type="match status" value="1"/>
</dbReference>
<dbReference type="PANTHER" id="PTHR42760:SF133">
    <property type="entry name" value="3-OXOACYL-[ACYL-CARRIER-PROTEIN] REDUCTASE"/>
    <property type="match status" value="1"/>
</dbReference>
<dbReference type="PRINTS" id="PR00081">
    <property type="entry name" value="GDHRDH"/>
</dbReference>
<reference evidence="3 4" key="1">
    <citation type="submission" date="2019-03" db="EMBL/GenBank/DDBJ databases">
        <title>Genomic Encyclopedia of Type Strains, Phase IV (KMG-IV): sequencing the most valuable type-strain genomes for metagenomic binning, comparative biology and taxonomic classification.</title>
        <authorList>
            <person name="Goeker M."/>
        </authorList>
    </citation>
    <scope>NUCLEOTIDE SEQUENCE [LARGE SCALE GENOMIC DNA]</scope>
    <source>
        <strain evidence="3 4">DSM 4868</strain>
    </source>
</reference>
<evidence type="ECO:0000313" key="4">
    <source>
        <dbReference type="Proteomes" id="UP000295142"/>
    </source>
</evidence>
<evidence type="ECO:0000256" key="2">
    <source>
        <dbReference type="ARBA" id="ARBA00023002"/>
    </source>
</evidence>
<dbReference type="InterPro" id="IPR020904">
    <property type="entry name" value="Sc_DH/Rdtase_CS"/>
</dbReference>
<dbReference type="EMBL" id="SLWW01000001">
    <property type="protein sequence ID" value="TCO74183.1"/>
    <property type="molecule type" value="Genomic_DNA"/>
</dbReference>
<dbReference type="CDD" id="cd05233">
    <property type="entry name" value="SDR_c"/>
    <property type="match status" value="1"/>
</dbReference>
<dbReference type="OrthoDB" id="9804774at2"/>
<comment type="caution">
    <text evidence="3">The sequence shown here is derived from an EMBL/GenBank/DDBJ whole genome shotgun (WGS) entry which is preliminary data.</text>
</comment>
<dbReference type="PRINTS" id="PR00080">
    <property type="entry name" value="SDRFAMILY"/>
</dbReference>
<proteinExistence type="inferred from homology"/>